<dbReference type="SUPFAM" id="SSF51197">
    <property type="entry name" value="Clavaminate synthase-like"/>
    <property type="match status" value="1"/>
</dbReference>
<dbReference type="RefSeq" id="WP_221208258.1">
    <property type="nucleotide sequence ID" value="NZ_JACHXD010000022.1"/>
</dbReference>
<gene>
    <name evidence="1" type="ORF">FHS03_005060</name>
</gene>
<evidence type="ECO:0000313" key="2">
    <source>
        <dbReference type="Proteomes" id="UP000541535"/>
    </source>
</evidence>
<dbReference type="InterPro" id="IPR008775">
    <property type="entry name" value="Phytyl_CoA_dOase-like"/>
</dbReference>
<evidence type="ECO:0000313" key="1">
    <source>
        <dbReference type="EMBL" id="MBB3121965.1"/>
    </source>
</evidence>
<dbReference type="Proteomes" id="UP000541535">
    <property type="component" value="Unassembled WGS sequence"/>
</dbReference>
<dbReference type="GO" id="GO:0016706">
    <property type="term" value="F:2-oxoglutarate-dependent dioxygenase activity"/>
    <property type="evidence" value="ECO:0007669"/>
    <property type="project" value="UniProtKB-ARBA"/>
</dbReference>
<dbReference type="Gene3D" id="2.60.120.620">
    <property type="entry name" value="q2cbj1_9rhob like domain"/>
    <property type="match status" value="1"/>
</dbReference>
<accession>A0A7W5BGT9</accession>
<dbReference type="EMBL" id="JACHXD010000022">
    <property type="protein sequence ID" value="MBB3121965.1"/>
    <property type="molecule type" value="Genomic_DNA"/>
</dbReference>
<organism evidence="1 2">
    <name type="scientific">Pseudoduganella violacea</name>
    <dbReference type="NCBI Taxonomy" id="1715466"/>
    <lineage>
        <taxon>Bacteria</taxon>
        <taxon>Pseudomonadati</taxon>
        <taxon>Pseudomonadota</taxon>
        <taxon>Betaproteobacteria</taxon>
        <taxon>Burkholderiales</taxon>
        <taxon>Oxalobacteraceae</taxon>
        <taxon>Telluria group</taxon>
        <taxon>Pseudoduganella</taxon>
    </lineage>
</organism>
<protein>
    <recommendedName>
        <fullName evidence="3">Phytanoyl-CoA dioxygenase</fullName>
    </recommendedName>
</protein>
<proteinExistence type="predicted"/>
<dbReference type="Pfam" id="PF05721">
    <property type="entry name" value="PhyH"/>
    <property type="match status" value="1"/>
</dbReference>
<keyword evidence="2" id="KW-1185">Reference proteome</keyword>
<comment type="caution">
    <text evidence="1">The sequence shown here is derived from an EMBL/GenBank/DDBJ whole genome shotgun (WGS) entry which is preliminary data.</text>
</comment>
<sequence length="327" mass="36437">MHFAEPHPPAPPSPLAHAGQLAFWLELNPDLDISATPLARPAPTVLPALLDGRPHAAEAMAEGYFQTASVIPRSHAGRLAQAISGLVQRGIPPVFCMVYDAFWQMFAPLDPVLRQLLGERYQMMPTDIWAWHVPAREGASGWGPHRDLPHPEATGADGRPRLVNIWLPLTDVGPANACMYVLPQHLDPTLGADGAARELDLSDWHNIRALPAQAGTALGWNTQVLHWGGRCSTQASQPRISVGVYFHNRDCDLHQLNPDTARNGFSSVDFWPGLHLPFEMRLQAIAGAIYMYNRRIPDDFPDTWEHIFQFARQYRRNADQGELRRTS</sequence>
<name>A0A7W5BGT9_9BURK</name>
<reference evidence="1 2" key="1">
    <citation type="submission" date="2020-08" db="EMBL/GenBank/DDBJ databases">
        <title>Genomic Encyclopedia of Type Strains, Phase III (KMG-III): the genomes of soil and plant-associated and newly described type strains.</title>
        <authorList>
            <person name="Whitman W."/>
        </authorList>
    </citation>
    <scope>NUCLEOTIDE SEQUENCE [LARGE SCALE GENOMIC DNA]</scope>
    <source>
        <strain evidence="1 2">CECT 8897</strain>
    </source>
</reference>
<dbReference type="AlphaFoldDB" id="A0A7W5BGT9"/>
<evidence type="ECO:0008006" key="3">
    <source>
        <dbReference type="Google" id="ProtNLM"/>
    </source>
</evidence>